<dbReference type="InterPro" id="IPR050182">
    <property type="entry name" value="Cytochrome_P450_fam2"/>
</dbReference>
<dbReference type="Gene3D" id="1.10.630.10">
    <property type="entry name" value="Cytochrome P450"/>
    <property type="match status" value="2"/>
</dbReference>
<keyword evidence="3 6" id="KW-0349">Heme</keyword>
<evidence type="ECO:0000256" key="1">
    <source>
        <dbReference type="ARBA" id="ARBA00001971"/>
    </source>
</evidence>
<dbReference type="PANTHER" id="PTHR24300:SF153">
    <property type="entry name" value="CYTOCHROME P450 2G1-LIKE-RELATED"/>
    <property type="match status" value="1"/>
</dbReference>
<keyword evidence="6" id="KW-0560">Oxidoreductase</keyword>
<evidence type="ECO:0000256" key="3">
    <source>
        <dbReference type="ARBA" id="ARBA00022617"/>
    </source>
</evidence>
<evidence type="ECO:0000313" key="9">
    <source>
        <dbReference type="RefSeq" id="XP_015262508.1"/>
    </source>
</evidence>
<dbReference type="PRINTS" id="PR00385">
    <property type="entry name" value="P450"/>
</dbReference>
<evidence type="ECO:0000256" key="6">
    <source>
        <dbReference type="RuleBase" id="RU000461"/>
    </source>
</evidence>
<proteinExistence type="inferred from homology"/>
<evidence type="ECO:0000256" key="2">
    <source>
        <dbReference type="ARBA" id="ARBA00010617"/>
    </source>
</evidence>
<protein>
    <submittedName>
        <fullName evidence="9">Cytochrome P450 2C29-like isoform X2</fullName>
    </submittedName>
</protein>
<sequence length="435" mass="49194">MVLPGEVSFFLAFCIAALLILLLWRTPTGKANLPPGPTPLPLVGTFFHINVQNMIGSLLRLQEKYGPVFTVYMGSQPAVVLCGYEAVKEALVDHAEAFSARAPMPALDKKFTDYGVVFTNGERWKQLRRFSLTTLRNFGMGKRSIEERIQEEAGFLVEELKKTEGHPFDPSIHLSHISSNVICSVVFGNRFEYEDKEFITFLDLIKKILVLLFSPWMQERENPASEFVEENLTVTVLNLFFAGTESVSTTMRYGLLLLLRYPEIEAKIQAEIDEVVGRNRSPSMEDRTKMPYTDATVQEILRFADFSPLGVPRVATSDTQFRGYTIPKGTAILTFLTTILHDPQRFETPEKFNPGHFLDENGAFKRSEAFIPFSAGKRVCLGEALARMELFLFLTTLLQNFKLGSLQDREEIDISPEIRSGGKLPPPYRLCMVPR</sequence>
<dbReference type="SUPFAM" id="SSF48264">
    <property type="entry name" value="Cytochrome P450"/>
    <property type="match status" value="1"/>
</dbReference>
<organism evidence="8 9">
    <name type="scientific">Gekko japonicus</name>
    <name type="common">Schlegel's Japanese gecko</name>
    <dbReference type="NCBI Taxonomy" id="146911"/>
    <lineage>
        <taxon>Eukaryota</taxon>
        <taxon>Metazoa</taxon>
        <taxon>Chordata</taxon>
        <taxon>Craniata</taxon>
        <taxon>Vertebrata</taxon>
        <taxon>Euteleostomi</taxon>
        <taxon>Lepidosauria</taxon>
        <taxon>Squamata</taxon>
        <taxon>Bifurcata</taxon>
        <taxon>Gekkota</taxon>
        <taxon>Gekkonidae</taxon>
        <taxon>Gekkoninae</taxon>
        <taxon>Gekko</taxon>
    </lineage>
</organism>
<dbReference type="InterPro" id="IPR002401">
    <property type="entry name" value="Cyt_P450_E_grp-I"/>
</dbReference>
<feature type="transmembrane region" description="Helical" evidence="7">
    <location>
        <begin position="7"/>
        <end position="24"/>
    </location>
</feature>
<dbReference type="Proteomes" id="UP000694871">
    <property type="component" value="Unplaced"/>
</dbReference>
<keyword evidence="7" id="KW-1133">Transmembrane helix</keyword>
<keyword evidence="8" id="KW-1185">Reference proteome</keyword>
<dbReference type="PRINTS" id="PR00463">
    <property type="entry name" value="EP450I"/>
</dbReference>
<evidence type="ECO:0000313" key="8">
    <source>
        <dbReference type="Proteomes" id="UP000694871"/>
    </source>
</evidence>
<dbReference type="InterPro" id="IPR017972">
    <property type="entry name" value="Cyt_P450_CS"/>
</dbReference>
<dbReference type="PANTHER" id="PTHR24300">
    <property type="entry name" value="CYTOCHROME P450 508A4-RELATED"/>
    <property type="match status" value="1"/>
</dbReference>
<dbReference type="InterPro" id="IPR036396">
    <property type="entry name" value="Cyt_P450_sf"/>
</dbReference>
<evidence type="ECO:0000256" key="4">
    <source>
        <dbReference type="ARBA" id="ARBA00022723"/>
    </source>
</evidence>
<dbReference type="InterPro" id="IPR001128">
    <property type="entry name" value="Cyt_P450"/>
</dbReference>
<keyword evidence="5 6" id="KW-0408">Iron</keyword>
<dbReference type="GeneID" id="107106817"/>
<name>A0ABM1JM21_GEKJA</name>
<accession>A0ABM1JM21</accession>
<comment type="similarity">
    <text evidence="2 6">Belongs to the cytochrome P450 family.</text>
</comment>
<evidence type="ECO:0000256" key="7">
    <source>
        <dbReference type="SAM" id="Phobius"/>
    </source>
</evidence>
<gene>
    <name evidence="9" type="primary">LOC107106817</name>
</gene>
<evidence type="ECO:0000256" key="5">
    <source>
        <dbReference type="ARBA" id="ARBA00023004"/>
    </source>
</evidence>
<keyword evidence="7" id="KW-0472">Membrane</keyword>
<dbReference type="Pfam" id="PF00067">
    <property type="entry name" value="p450"/>
    <property type="match status" value="1"/>
</dbReference>
<keyword evidence="4 6" id="KW-0479">Metal-binding</keyword>
<comment type="cofactor">
    <cofactor evidence="1">
        <name>heme</name>
        <dbReference type="ChEBI" id="CHEBI:30413"/>
    </cofactor>
</comment>
<reference evidence="9" key="1">
    <citation type="submission" date="2025-08" db="UniProtKB">
        <authorList>
            <consortium name="RefSeq"/>
        </authorList>
    </citation>
    <scope>IDENTIFICATION</scope>
</reference>
<keyword evidence="7" id="KW-0812">Transmembrane</keyword>
<dbReference type="RefSeq" id="XP_015262508.1">
    <property type="nucleotide sequence ID" value="XM_015407022.1"/>
</dbReference>
<keyword evidence="6" id="KW-0503">Monooxygenase</keyword>
<dbReference type="PROSITE" id="PS00086">
    <property type="entry name" value="CYTOCHROME_P450"/>
    <property type="match status" value="1"/>
</dbReference>